<dbReference type="AlphaFoldDB" id="A0A161YJL9"/>
<evidence type="ECO:0000313" key="4">
    <source>
        <dbReference type="Proteomes" id="UP000076447"/>
    </source>
</evidence>
<feature type="region of interest" description="Disordered" evidence="1">
    <location>
        <begin position="232"/>
        <end position="483"/>
    </location>
</feature>
<keyword evidence="2" id="KW-0812">Transmembrane</keyword>
<dbReference type="STRING" id="43678.OJAG_07490"/>
<keyword evidence="2" id="KW-1133">Transmembrane helix</keyword>
<protein>
    <submittedName>
        <fullName evidence="3">Uncharacterized protein</fullName>
    </submittedName>
</protein>
<dbReference type="OrthoDB" id="3260885at2"/>
<dbReference type="EMBL" id="LRIE01000048">
    <property type="protein sequence ID" value="KZM36548.1"/>
    <property type="molecule type" value="Genomic_DNA"/>
</dbReference>
<feature type="compositionally biased region" description="Polar residues" evidence="1">
    <location>
        <begin position="295"/>
        <end position="308"/>
    </location>
</feature>
<feature type="transmembrane region" description="Helical" evidence="2">
    <location>
        <begin position="193"/>
        <end position="211"/>
    </location>
</feature>
<feature type="region of interest" description="Disordered" evidence="1">
    <location>
        <begin position="48"/>
        <end position="155"/>
    </location>
</feature>
<evidence type="ECO:0000313" key="3">
    <source>
        <dbReference type="EMBL" id="KZM36548.1"/>
    </source>
</evidence>
<name>A0A161YJL9_9CELL</name>
<evidence type="ECO:0000256" key="2">
    <source>
        <dbReference type="SAM" id="Phobius"/>
    </source>
</evidence>
<feature type="compositionally biased region" description="Polar residues" evidence="1">
    <location>
        <begin position="86"/>
        <end position="103"/>
    </location>
</feature>
<gene>
    <name evidence="3" type="ORF">OJAG_07490</name>
</gene>
<reference evidence="3 4" key="1">
    <citation type="submission" date="2016-01" db="EMBL/GenBank/DDBJ databases">
        <title>Genome sequence of Oerskovia enterophila VJag, an agar and cellulose degrading bacterium.</title>
        <authorList>
            <person name="Poehlein A."/>
            <person name="Jag V."/>
            <person name="Bengelsdorf F."/>
            <person name="Duerre P."/>
            <person name="Daniel R."/>
        </authorList>
    </citation>
    <scope>NUCLEOTIDE SEQUENCE [LARGE SCALE GENOMIC DNA]</scope>
    <source>
        <strain evidence="3 4">VJag</strain>
    </source>
</reference>
<evidence type="ECO:0000256" key="1">
    <source>
        <dbReference type="SAM" id="MobiDB-lite"/>
    </source>
</evidence>
<sequence length="483" mass="50253">MAVLALFVLWFAYYVPHRVKQRQQLQDARVEDRFSGSLRVLAVVSGRRRGAPGEGAEHASSGEGRSLLLGPVPVSEPDVALMSRASDASGSTSRVLQVTTGVTTDRRPSSEEEPQTMETDVRASDPRPSIPPRRQPAGGGFDDPFPPRKAASPSRIAMLERRAKAARRRLALTVVLLLASVGAWVAFGYGVVPWYAAAGPTAVLVLVLVLGRQAALAGKRADATWHADRRTAARDAARAARGPVAGSPVAPRNVHPSRVTGHAVRSSQTSTQMIPRVTAEDLARGAARGRDQRPATGSTARVESSTEPDQARPRTGASGGDLFDDRDRSTGSEGSAAEQTGTAPRGGTAAGASADVGSAATATSPVSAPTPVVPTDRPETPEAEIGAAWDPVPVPRPTYTMKPTAQETGVPPVQVAVPTASPAQPNPAPPRPVVSEGAPSGVGAPQGDQPVPAPAPGDEKKPRTETLGLDLNEILARRRVSGQ</sequence>
<dbReference type="PATRIC" id="fig|43678.3.peg.786"/>
<feature type="compositionally biased region" description="Basic and acidic residues" evidence="1">
    <location>
        <begin position="278"/>
        <end position="293"/>
    </location>
</feature>
<organism evidence="3 4">
    <name type="scientific">Oerskovia enterophila</name>
    <dbReference type="NCBI Taxonomy" id="43678"/>
    <lineage>
        <taxon>Bacteria</taxon>
        <taxon>Bacillati</taxon>
        <taxon>Actinomycetota</taxon>
        <taxon>Actinomycetes</taxon>
        <taxon>Micrococcales</taxon>
        <taxon>Cellulomonadaceae</taxon>
        <taxon>Oerskovia</taxon>
    </lineage>
</organism>
<proteinExistence type="predicted"/>
<comment type="caution">
    <text evidence="3">The sequence shown here is derived from an EMBL/GenBank/DDBJ whole genome shotgun (WGS) entry which is preliminary data.</text>
</comment>
<feature type="transmembrane region" description="Helical" evidence="2">
    <location>
        <begin position="170"/>
        <end position="187"/>
    </location>
</feature>
<keyword evidence="2" id="KW-0472">Membrane</keyword>
<feature type="compositionally biased region" description="Low complexity" evidence="1">
    <location>
        <begin position="340"/>
        <end position="375"/>
    </location>
</feature>
<dbReference type="RefSeq" id="WP_068707215.1">
    <property type="nucleotide sequence ID" value="NZ_LRIE01000048.1"/>
</dbReference>
<accession>A0A161YJL9</accession>
<dbReference type="Proteomes" id="UP000076447">
    <property type="component" value="Unassembled WGS sequence"/>
</dbReference>